<sequence length="73" mass="8139">MYKLRIASKCDQFRRAGFVFTREGRDFHVGELTEPQLRAIAEESMLAVTVLSADEPENDPGAASSDKPAKKVR</sequence>
<evidence type="ECO:0000313" key="3">
    <source>
        <dbReference type="EMBL" id="MDC8012936.1"/>
    </source>
</evidence>
<feature type="region of interest" description="Disordered" evidence="1">
    <location>
        <begin position="52"/>
        <end position="73"/>
    </location>
</feature>
<feature type="domain" description="Mu-like prophage FluMu N-terminal" evidence="2">
    <location>
        <begin position="11"/>
        <end position="53"/>
    </location>
</feature>
<dbReference type="AlphaFoldDB" id="A0A9X3YID7"/>
<evidence type="ECO:0000313" key="4">
    <source>
        <dbReference type="Proteomes" id="UP001139971"/>
    </source>
</evidence>
<dbReference type="EMBL" id="JAOVZO020000015">
    <property type="protein sequence ID" value="MDC8012936.1"/>
    <property type="molecule type" value="Genomic_DNA"/>
</dbReference>
<evidence type="ECO:0000259" key="2">
    <source>
        <dbReference type="Pfam" id="PF17891"/>
    </source>
</evidence>
<evidence type="ECO:0000256" key="1">
    <source>
        <dbReference type="SAM" id="MobiDB-lite"/>
    </source>
</evidence>
<dbReference type="Proteomes" id="UP001139971">
    <property type="component" value="Unassembled WGS sequence"/>
</dbReference>
<keyword evidence="4" id="KW-1185">Reference proteome</keyword>
<organism evidence="3 4">
    <name type="scientific">Tahibacter soli</name>
    <dbReference type="NCBI Taxonomy" id="2983605"/>
    <lineage>
        <taxon>Bacteria</taxon>
        <taxon>Pseudomonadati</taxon>
        <taxon>Pseudomonadota</taxon>
        <taxon>Gammaproteobacteria</taxon>
        <taxon>Lysobacterales</taxon>
        <taxon>Rhodanobacteraceae</taxon>
        <taxon>Tahibacter</taxon>
    </lineage>
</organism>
<dbReference type="RefSeq" id="WP_263544628.1">
    <property type="nucleotide sequence ID" value="NZ_JAOVZO020000015.1"/>
</dbReference>
<dbReference type="InterPro" id="IPR041227">
    <property type="entry name" value="FluMu_N"/>
</dbReference>
<accession>A0A9X3YID7</accession>
<reference evidence="3" key="1">
    <citation type="submission" date="2023-02" db="EMBL/GenBank/DDBJ databases">
        <title>Tahibacter soli sp. nov. isolated from soil.</title>
        <authorList>
            <person name="Baek J.H."/>
            <person name="Lee J.K."/>
            <person name="Choi D.G."/>
            <person name="Jeon C.O."/>
        </authorList>
    </citation>
    <scope>NUCLEOTIDE SEQUENCE</scope>
    <source>
        <strain evidence="3">BL</strain>
    </source>
</reference>
<name>A0A9X3YID7_9GAMM</name>
<protein>
    <submittedName>
        <fullName evidence="3">HI1506-related protein</fullName>
    </submittedName>
</protein>
<proteinExistence type="predicted"/>
<comment type="caution">
    <text evidence="3">The sequence shown here is derived from an EMBL/GenBank/DDBJ whole genome shotgun (WGS) entry which is preliminary data.</text>
</comment>
<dbReference type="SUPFAM" id="SSF160059">
    <property type="entry name" value="PriA/YqbF domain"/>
    <property type="match status" value="1"/>
</dbReference>
<dbReference type="Gene3D" id="3.40.5.80">
    <property type="match status" value="1"/>
</dbReference>
<dbReference type="Pfam" id="PF17891">
    <property type="entry name" value="FluMu_N"/>
    <property type="match status" value="1"/>
</dbReference>
<gene>
    <name evidence="3" type="ORF">OD750_010310</name>
</gene>